<dbReference type="Proteomes" id="UP001367508">
    <property type="component" value="Unassembled WGS sequence"/>
</dbReference>
<comment type="caution">
    <text evidence="1">The sequence shown here is derived from an EMBL/GenBank/DDBJ whole genome shotgun (WGS) entry which is preliminary data.</text>
</comment>
<sequence>MYLAKKKEVEMVEGDRGKSSKIRKHADMVQRVNPWTVAKLHVEKVSPMDIPVSKEPFFYALKLGLGQGAEHLNCEGEEQGMRWYEMIEGDNLLVIMIDRQKRLRKKTLPHMTVWRGVTVWTRQALDLRPKSDHITNNMSRSFSQWVGLLRSKPIILTLIETLLMKIMRRFTGDAPDSAMWEHPITPMALKKCSARSLPSADDLLKATPEAPTVDNDDLEDLHGQLEGINSTVLSIG</sequence>
<name>A0AAN9L713_CANGL</name>
<gene>
    <name evidence="1" type="ORF">VNO77_24823</name>
</gene>
<accession>A0AAN9L713</accession>
<keyword evidence="2" id="KW-1185">Reference proteome</keyword>
<protein>
    <submittedName>
        <fullName evidence="1">Uncharacterized protein</fullName>
    </submittedName>
</protein>
<dbReference type="EMBL" id="JAYMYQ010000005">
    <property type="protein sequence ID" value="KAK7330625.1"/>
    <property type="molecule type" value="Genomic_DNA"/>
</dbReference>
<evidence type="ECO:0000313" key="1">
    <source>
        <dbReference type="EMBL" id="KAK7330625.1"/>
    </source>
</evidence>
<evidence type="ECO:0000313" key="2">
    <source>
        <dbReference type="Proteomes" id="UP001367508"/>
    </source>
</evidence>
<dbReference type="AlphaFoldDB" id="A0AAN9L713"/>
<organism evidence="1 2">
    <name type="scientific">Canavalia gladiata</name>
    <name type="common">Sword bean</name>
    <name type="synonym">Dolichos gladiatus</name>
    <dbReference type="NCBI Taxonomy" id="3824"/>
    <lineage>
        <taxon>Eukaryota</taxon>
        <taxon>Viridiplantae</taxon>
        <taxon>Streptophyta</taxon>
        <taxon>Embryophyta</taxon>
        <taxon>Tracheophyta</taxon>
        <taxon>Spermatophyta</taxon>
        <taxon>Magnoliopsida</taxon>
        <taxon>eudicotyledons</taxon>
        <taxon>Gunneridae</taxon>
        <taxon>Pentapetalae</taxon>
        <taxon>rosids</taxon>
        <taxon>fabids</taxon>
        <taxon>Fabales</taxon>
        <taxon>Fabaceae</taxon>
        <taxon>Papilionoideae</taxon>
        <taxon>50 kb inversion clade</taxon>
        <taxon>NPAAA clade</taxon>
        <taxon>indigoferoid/millettioid clade</taxon>
        <taxon>Phaseoleae</taxon>
        <taxon>Canavalia</taxon>
    </lineage>
</organism>
<proteinExistence type="predicted"/>
<reference evidence="1 2" key="1">
    <citation type="submission" date="2024-01" db="EMBL/GenBank/DDBJ databases">
        <title>The genomes of 5 underutilized Papilionoideae crops provide insights into root nodulation and disease resistanc.</title>
        <authorList>
            <person name="Jiang F."/>
        </authorList>
    </citation>
    <scope>NUCLEOTIDE SEQUENCE [LARGE SCALE GENOMIC DNA]</scope>
    <source>
        <strain evidence="1">LVBAO_FW01</strain>
        <tissue evidence="1">Leaves</tissue>
    </source>
</reference>